<name>A0A6J7WY00_9CAUD</name>
<gene>
    <name evidence="1" type="ORF">UFOVP240_209</name>
</gene>
<dbReference type="EMBL" id="LR798293">
    <property type="protein sequence ID" value="CAB5221602.1"/>
    <property type="molecule type" value="Genomic_DNA"/>
</dbReference>
<reference evidence="1" key="1">
    <citation type="submission" date="2020-05" db="EMBL/GenBank/DDBJ databases">
        <authorList>
            <person name="Chiriac C."/>
            <person name="Salcher M."/>
            <person name="Ghai R."/>
            <person name="Kavagutti S V."/>
        </authorList>
    </citation>
    <scope>NUCLEOTIDE SEQUENCE</scope>
</reference>
<sequence>MPAVSRVGDMSTGHGCFPPTAMVQSPIAKTYFNGIKAGVVNSGCQFADHTCGLVTHTQAERFVSSGAGKTYLEGKLAARIGDNVGDGDAIAEGSANSFIE</sequence>
<evidence type="ECO:0000313" key="1">
    <source>
        <dbReference type="EMBL" id="CAB5221602.1"/>
    </source>
</evidence>
<organism evidence="1">
    <name type="scientific">uncultured Caudovirales phage</name>
    <dbReference type="NCBI Taxonomy" id="2100421"/>
    <lineage>
        <taxon>Viruses</taxon>
        <taxon>Duplodnaviria</taxon>
        <taxon>Heunggongvirae</taxon>
        <taxon>Uroviricota</taxon>
        <taxon>Caudoviricetes</taxon>
        <taxon>Peduoviridae</taxon>
        <taxon>Maltschvirus</taxon>
        <taxon>Maltschvirus maltsch</taxon>
    </lineage>
</organism>
<accession>A0A6J7WY00</accession>
<dbReference type="Gene3D" id="2.60.200.60">
    <property type="match status" value="1"/>
</dbReference>
<proteinExistence type="predicted"/>
<protein>
    <submittedName>
        <fullName evidence="1">Uncharacterized protein</fullName>
    </submittedName>
</protein>